<organism evidence="2 3">
    <name type="scientific">Collybia nuda</name>
    <dbReference type="NCBI Taxonomy" id="64659"/>
    <lineage>
        <taxon>Eukaryota</taxon>
        <taxon>Fungi</taxon>
        <taxon>Dikarya</taxon>
        <taxon>Basidiomycota</taxon>
        <taxon>Agaricomycotina</taxon>
        <taxon>Agaricomycetes</taxon>
        <taxon>Agaricomycetidae</taxon>
        <taxon>Agaricales</taxon>
        <taxon>Tricholomatineae</taxon>
        <taxon>Clitocybaceae</taxon>
        <taxon>Collybia</taxon>
    </lineage>
</organism>
<dbReference type="Proteomes" id="UP000807353">
    <property type="component" value="Unassembled WGS sequence"/>
</dbReference>
<feature type="compositionally biased region" description="Basic and acidic residues" evidence="1">
    <location>
        <begin position="120"/>
        <end position="132"/>
    </location>
</feature>
<dbReference type="OrthoDB" id="4023585at2759"/>
<protein>
    <submittedName>
        <fullName evidence="2">Uncharacterized protein</fullName>
    </submittedName>
</protein>
<feature type="region of interest" description="Disordered" evidence="1">
    <location>
        <begin position="100"/>
        <end position="132"/>
    </location>
</feature>
<proteinExistence type="predicted"/>
<dbReference type="AlphaFoldDB" id="A0A9P5XZX3"/>
<feature type="compositionally biased region" description="Polar residues" evidence="1">
    <location>
        <begin position="106"/>
        <end position="115"/>
    </location>
</feature>
<accession>A0A9P5XZX3</accession>
<evidence type="ECO:0000313" key="3">
    <source>
        <dbReference type="Proteomes" id="UP000807353"/>
    </source>
</evidence>
<evidence type="ECO:0000313" key="2">
    <source>
        <dbReference type="EMBL" id="KAF9458746.1"/>
    </source>
</evidence>
<gene>
    <name evidence="2" type="ORF">BDZ94DRAFT_70699</name>
</gene>
<comment type="caution">
    <text evidence="2">The sequence shown here is derived from an EMBL/GenBank/DDBJ whole genome shotgun (WGS) entry which is preliminary data.</text>
</comment>
<evidence type="ECO:0000256" key="1">
    <source>
        <dbReference type="SAM" id="MobiDB-lite"/>
    </source>
</evidence>
<keyword evidence="3" id="KW-1185">Reference proteome</keyword>
<reference evidence="2" key="1">
    <citation type="submission" date="2020-11" db="EMBL/GenBank/DDBJ databases">
        <authorList>
            <consortium name="DOE Joint Genome Institute"/>
            <person name="Ahrendt S."/>
            <person name="Riley R."/>
            <person name="Andreopoulos W."/>
            <person name="Labutti K."/>
            <person name="Pangilinan J."/>
            <person name="Ruiz-Duenas F.J."/>
            <person name="Barrasa J.M."/>
            <person name="Sanchez-Garcia M."/>
            <person name="Camarero S."/>
            <person name="Miyauchi S."/>
            <person name="Serrano A."/>
            <person name="Linde D."/>
            <person name="Babiker R."/>
            <person name="Drula E."/>
            <person name="Ayuso-Fernandez I."/>
            <person name="Pacheco R."/>
            <person name="Padilla G."/>
            <person name="Ferreira P."/>
            <person name="Barriuso J."/>
            <person name="Kellner H."/>
            <person name="Castanera R."/>
            <person name="Alfaro M."/>
            <person name="Ramirez L."/>
            <person name="Pisabarro A.G."/>
            <person name="Kuo A."/>
            <person name="Tritt A."/>
            <person name="Lipzen A."/>
            <person name="He G."/>
            <person name="Yan M."/>
            <person name="Ng V."/>
            <person name="Cullen D."/>
            <person name="Martin F."/>
            <person name="Rosso M.-N."/>
            <person name="Henrissat B."/>
            <person name="Hibbett D."/>
            <person name="Martinez A.T."/>
            <person name="Grigoriev I.V."/>
        </authorList>
    </citation>
    <scope>NUCLEOTIDE SEQUENCE</scope>
    <source>
        <strain evidence="2">CBS 247.69</strain>
    </source>
</reference>
<name>A0A9P5XZX3_9AGAR</name>
<dbReference type="EMBL" id="MU150332">
    <property type="protein sequence ID" value="KAF9458746.1"/>
    <property type="molecule type" value="Genomic_DNA"/>
</dbReference>
<sequence>MFASLFHITRSSTARISYLQARTIHSSPVAYKTVTEKVSEVADKVNRKVGKGLASAIETGENATQVTKEKLGLHHICSPGLINPDFSLYLGSTVEQSKEKADHASNLASQKTNQAAAGAREAKKDFEKEVTK</sequence>